<keyword evidence="3" id="KW-1185">Reference proteome</keyword>
<evidence type="ECO:0000313" key="3">
    <source>
        <dbReference type="Proteomes" id="UP001224926"/>
    </source>
</evidence>
<dbReference type="EMBL" id="CP101873">
    <property type="protein sequence ID" value="WMT06318.1"/>
    <property type="molecule type" value="Genomic_DNA"/>
</dbReference>
<feature type="transmembrane region" description="Helical" evidence="1">
    <location>
        <begin position="32"/>
        <end position="51"/>
    </location>
</feature>
<feature type="transmembrane region" description="Helical" evidence="1">
    <location>
        <begin position="63"/>
        <end position="81"/>
    </location>
</feature>
<dbReference type="Proteomes" id="UP001224926">
    <property type="component" value="Chromosome"/>
</dbReference>
<evidence type="ECO:0000313" key="2">
    <source>
        <dbReference type="EMBL" id="WMT06318.1"/>
    </source>
</evidence>
<protein>
    <submittedName>
        <fullName evidence="2">Uncharacterized protein</fullName>
    </submittedName>
</protein>
<reference evidence="2 3" key="1">
    <citation type="submission" date="2022-07" db="EMBL/GenBank/DDBJ databases">
        <title>Two temperate virus in Haloterrigena jeotgali A29.</title>
        <authorList>
            <person name="Deng X."/>
        </authorList>
    </citation>
    <scope>NUCLEOTIDE SEQUENCE [LARGE SCALE GENOMIC DNA]</scope>
    <source>
        <strain evidence="2 3">A29</strain>
    </source>
</reference>
<keyword evidence="1" id="KW-0812">Transmembrane</keyword>
<keyword evidence="1" id="KW-0472">Membrane</keyword>
<sequence>MGTRTDAVLASISLAGFVIAFAHVGSRLSISCFVFGCVGTIGFELVAFQYYGTVRAYWERRPVQLAALALSFGIVGLGVAFAPTAVLSAGIGTLVTYLLFLFAVVISRAR</sequence>
<dbReference type="GeneID" id="39862560"/>
<keyword evidence="1" id="KW-1133">Transmembrane helix</keyword>
<name>A0AAF0T030_9EURY</name>
<dbReference type="AlphaFoldDB" id="A0AAF0T030"/>
<proteinExistence type="predicted"/>
<dbReference type="GeneID" id="84214891"/>
<feature type="transmembrane region" description="Helical" evidence="1">
    <location>
        <begin position="87"/>
        <end position="106"/>
    </location>
</feature>
<gene>
    <name evidence="2" type="ORF">NP511_13080</name>
</gene>
<evidence type="ECO:0000256" key="1">
    <source>
        <dbReference type="SAM" id="Phobius"/>
    </source>
</evidence>
<organism evidence="2 3">
    <name type="scientific">Natrinema thermotolerans</name>
    <dbReference type="NCBI Taxonomy" id="121872"/>
    <lineage>
        <taxon>Archaea</taxon>
        <taxon>Methanobacteriati</taxon>
        <taxon>Methanobacteriota</taxon>
        <taxon>Stenosarchaea group</taxon>
        <taxon>Halobacteria</taxon>
        <taxon>Halobacteriales</taxon>
        <taxon>Natrialbaceae</taxon>
        <taxon>Natrinema</taxon>
    </lineage>
</organism>
<accession>A0AAF0T030</accession>
<dbReference type="RefSeq" id="WP_049965846.1">
    <property type="nucleotide sequence ID" value="NZ_CP101873.1"/>
</dbReference>